<evidence type="ECO:0000313" key="3">
    <source>
        <dbReference type="Proteomes" id="UP000720189"/>
    </source>
</evidence>
<name>A0A9P9K5I7_FUSRE</name>
<dbReference type="RefSeq" id="XP_046048523.1">
    <property type="nucleotide sequence ID" value="XM_046192963.1"/>
</dbReference>
<keyword evidence="1" id="KW-0812">Transmembrane</keyword>
<evidence type="ECO:0000256" key="1">
    <source>
        <dbReference type="SAM" id="Phobius"/>
    </source>
</evidence>
<proteinExistence type="predicted"/>
<protein>
    <submittedName>
        <fullName evidence="2">Uncharacterized protein</fullName>
    </submittedName>
</protein>
<keyword evidence="1" id="KW-0472">Membrane</keyword>
<dbReference type="AlphaFoldDB" id="A0A9P9K5I7"/>
<keyword evidence="1" id="KW-1133">Transmembrane helix</keyword>
<comment type="caution">
    <text evidence="2">The sequence shown here is derived from an EMBL/GenBank/DDBJ whole genome shotgun (WGS) entry which is preliminary data.</text>
</comment>
<gene>
    <name evidence="2" type="ORF">BKA55DRAFT_569825</name>
</gene>
<dbReference type="GeneID" id="70222917"/>
<feature type="transmembrane region" description="Helical" evidence="1">
    <location>
        <begin position="12"/>
        <end position="33"/>
    </location>
</feature>
<dbReference type="EMBL" id="JAGMUX010000009">
    <property type="protein sequence ID" value="KAH7248728.1"/>
    <property type="molecule type" value="Genomic_DNA"/>
</dbReference>
<reference evidence="2" key="1">
    <citation type="journal article" date="2021" name="Nat. Commun.">
        <title>Genetic determinants of endophytism in the Arabidopsis root mycobiome.</title>
        <authorList>
            <person name="Mesny F."/>
            <person name="Miyauchi S."/>
            <person name="Thiergart T."/>
            <person name="Pickel B."/>
            <person name="Atanasova L."/>
            <person name="Karlsson M."/>
            <person name="Huettel B."/>
            <person name="Barry K.W."/>
            <person name="Haridas S."/>
            <person name="Chen C."/>
            <person name="Bauer D."/>
            <person name="Andreopoulos W."/>
            <person name="Pangilinan J."/>
            <person name="LaButti K."/>
            <person name="Riley R."/>
            <person name="Lipzen A."/>
            <person name="Clum A."/>
            <person name="Drula E."/>
            <person name="Henrissat B."/>
            <person name="Kohler A."/>
            <person name="Grigoriev I.V."/>
            <person name="Martin F.M."/>
            <person name="Hacquard S."/>
        </authorList>
    </citation>
    <scope>NUCLEOTIDE SEQUENCE</scope>
    <source>
        <strain evidence="2">MPI-CAGE-AT-0023</strain>
    </source>
</reference>
<sequence length="73" mass="8050">MQSIHTGNVAAVWRSLLLTSSLLSSFALASFTLSHLVHLFGYTGEHSLFTHVWRGGVGEYPCNSWTLIPMLDS</sequence>
<evidence type="ECO:0000313" key="2">
    <source>
        <dbReference type="EMBL" id="KAH7248728.1"/>
    </source>
</evidence>
<keyword evidence="3" id="KW-1185">Reference proteome</keyword>
<organism evidence="2 3">
    <name type="scientific">Fusarium redolens</name>
    <dbReference type="NCBI Taxonomy" id="48865"/>
    <lineage>
        <taxon>Eukaryota</taxon>
        <taxon>Fungi</taxon>
        <taxon>Dikarya</taxon>
        <taxon>Ascomycota</taxon>
        <taxon>Pezizomycotina</taxon>
        <taxon>Sordariomycetes</taxon>
        <taxon>Hypocreomycetidae</taxon>
        <taxon>Hypocreales</taxon>
        <taxon>Nectriaceae</taxon>
        <taxon>Fusarium</taxon>
        <taxon>Fusarium redolens species complex</taxon>
    </lineage>
</organism>
<dbReference type="Proteomes" id="UP000720189">
    <property type="component" value="Unassembled WGS sequence"/>
</dbReference>
<accession>A0A9P9K5I7</accession>